<dbReference type="InterPro" id="IPR007227">
    <property type="entry name" value="Cell_shape_determining_MreD"/>
</dbReference>
<feature type="transmembrane region" description="Helical" evidence="8">
    <location>
        <begin position="139"/>
        <end position="161"/>
    </location>
</feature>
<protein>
    <submittedName>
        <fullName evidence="9">Rod shape-determining protein MreD</fullName>
    </submittedName>
</protein>
<accession>A0A6M4IM52</accession>
<dbReference type="Pfam" id="PF04093">
    <property type="entry name" value="MreD"/>
    <property type="match status" value="1"/>
</dbReference>
<keyword evidence="10" id="KW-1185">Reference proteome</keyword>
<dbReference type="KEGG" id="ggr:HKW67_05240"/>
<keyword evidence="3" id="KW-1003">Cell membrane</keyword>
<evidence type="ECO:0000256" key="4">
    <source>
        <dbReference type="ARBA" id="ARBA00022692"/>
    </source>
</evidence>
<dbReference type="Proteomes" id="UP000500938">
    <property type="component" value="Chromosome"/>
</dbReference>
<evidence type="ECO:0000313" key="9">
    <source>
        <dbReference type="EMBL" id="QJR34958.1"/>
    </source>
</evidence>
<dbReference type="RefSeq" id="WP_171224386.1">
    <property type="nucleotide sequence ID" value="NZ_CP053085.1"/>
</dbReference>
<evidence type="ECO:0000256" key="5">
    <source>
        <dbReference type="ARBA" id="ARBA00022960"/>
    </source>
</evidence>
<keyword evidence="4 8" id="KW-0812">Transmembrane</keyword>
<feature type="transmembrane region" description="Helical" evidence="8">
    <location>
        <begin position="43"/>
        <end position="67"/>
    </location>
</feature>
<dbReference type="AlphaFoldDB" id="A0A6M4IM52"/>
<evidence type="ECO:0000256" key="1">
    <source>
        <dbReference type="ARBA" id="ARBA00004651"/>
    </source>
</evidence>
<evidence type="ECO:0000256" key="8">
    <source>
        <dbReference type="SAM" id="Phobius"/>
    </source>
</evidence>
<proteinExistence type="inferred from homology"/>
<sequence>MNRPQQQTPGVGSALRAWLGFALLLTAHFAVRPLFSGRANVDFIVIAILFSAVRMRPGLAALTGFLTGLAVDALSPGSFGASALVLTLVAFGASWLKAVFFADHVALTGLFVFAGKWLFDVAMTLLTGGASGASLVVTLLLWSPLSAALTALLAVLLLTVFRPLYRPLTN</sequence>
<evidence type="ECO:0000256" key="6">
    <source>
        <dbReference type="ARBA" id="ARBA00022989"/>
    </source>
</evidence>
<evidence type="ECO:0000256" key="3">
    <source>
        <dbReference type="ARBA" id="ARBA00022475"/>
    </source>
</evidence>
<comment type="subcellular location">
    <subcellularLocation>
        <location evidence="1">Cell membrane</location>
        <topology evidence="1">Multi-pass membrane protein</topology>
    </subcellularLocation>
</comment>
<gene>
    <name evidence="9" type="primary">mreD</name>
    <name evidence="9" type="ORF">HKW67_05240</name>
</gene>
<dbReference type="EMBL" id="CP053085">
    <property type="protein sequence ID" value="QJR34958.1"/>
    <property type="molecule type" value="Genomic_DNA"/>
</dbReference>
<feature type="transmembrane region" description="Helical" evidence="8">
    <location>
        <begin position="73"/>
        <end position="91"/>
    </location>
</feature>
<keyword evidence="6 8" id="KW-1133">Transmembrane helix</keyword>
<keyword evidence="7 8" id="KW-0472">Membrane</keyword>
<comment type="similarity">
    <text evidence="2">Belongs to the MreD family.</text>
</comment>
<evidence type="ECO:0000313" key="10">
    <source>
        <dbReference type="Proteomes" id="UP000500938"/>
    </source>
</evidence>
<dbReference type="GO" id="GO:0008360">
    <property type="term" value="P:regulation of cell shape"/>
    <property type="evidence" value="ECO:0007669"/>
    <property type="project" value="UniProtKB-KW"/>
</dbReference>
<organism evidence="9 10">
    <name type="scientific">Gemmatimonas groenlandica</name>
    <dbReference type="NCBI Taxonomy" id="2732249"/>
    <lineage>
        <taxon>Bacteria</taxon>
        <taxon>Pseudomonadati</taxon>
        <taxon>Gemmatimonadota</taxon>
        <taxon>Gemmatimonadia</taxon>
        <taxon>Gemmatimonadales</taxon>
        <taxon>Gemmatimonadaceae</taxon>
        <taxon>Gemmatimonas</taxon>
    </lineage>
</organism>
<name>A0A6M4IM52_9BACT</name>
<evidence type="ECO:0000256" key="2">
    <source>
        <dbReference type="ARBA" id="ARBA00007776"/>
    </source>
</evidence>
<feature type="transmembrane region" description="Helical" evidence="8">
    <location>
        <begin position="98"/>
        <end position="119"/>
    </location>
</feature>
<feature type="transmembrane region" description="Helical" evidence="8">
    <location>
        <begin position="12"/>
        <end position="31"/>
    </location>
</feature>
<evidence type="ECO:0000256" key="7">
    <source>
        <dbReference type="ARBA" id="ARBA00023136"/>
    </source>
</evidence>
<keyword evidence="5" id="KW-0133">Cell shape</keyword>
<reference evidence="9 10" key="1">
    <citation type="submission" date="2020-05" db="EMBL/GenBank/DDBJ databases">
        <title>Complete genome sequence of Gemmatimonas greenlandica TET16.</title>
        <authorList>
            <person name="Zeng Y."/>
        </authorList>
    </citation>
    <scope>NUCLEOTIDE SEQUENCE [LARGE SCALE GENOMIC DNA]</scope>
    <source>
        <strain evidence="9 10">TET16</strain>
    </source>
</reference>
<dbReference type="GO" id="GO:0005886">
    <property type="term" value="C:plasma membrane"/>
    <property type="evidence" value="ECO:0007669"/>
    <property type="project" value="UniProtKB-SubCell"/>
</dbReference>